<dbReference type="EMBL" id="JAVKPH010000002">
    <property type="protein sequence ID" value="MDR5651617.1"/>
    <property type="molecule type" value="Genomic_DNA"/>
</dbReference>
<comment type="caution">
    <text evidence="2">The sequence shown here is derived from an EMBL/GenBank/DDBJ whole genome shotgun (WGS) entry which is preliminary data.</text>
</comment>
<dbReference type="EC" id="3.1.1.24" evidence="2"/>
<evidence type="ECO:0000313" key="2">
    <source>
        <dbReference type="EMBL" id="MDR5651617.1"/>
    </source>
</evidence>
<reference evidence="2 3" key="1">
    <citation type="submission" date="2023-09" db="EMBL/GenBank/DDBJ databases">
        <title>Xinfangfangia sedmenti sp. nov., isolated the sedment.</title>
        <authorList>
            <person name="Xu L."/>
        </authorList>
    </citation>
    <scope>NUCLEOTIDE SEQUENCE [LARGE SCALE GENOMIC DNA]</scope>
    <source>
        <strain evidence="2 3">LG-4</strain>
    </source>
</reference>
<dbReference type="InterPro" id="IPR050266">
    <property type="entry name" value="AB_hydrolase_sf"/>
</dbReference>
<gene>
    <name evidence="2" type="primary">pcaD</name>
    <name evidence="2" type="ORF">RGD00_03305</name>
</gene>
<organism evidence="2 3">
    <name type="scientific">Ruixingdingia sedimenti</name>
    <dbReference type="NCBI Taxonomy" id="3073604"/>
    <lineage>
        <taxon>Bacteria</taxon>
        <taxon>Pseudomonadati</taxon>
        <taxon>Pseudomonadota</taxon>
        <taxon>Alphaproteobacteria</taxon>
        <taxon>Rhodobacterales</taxon>
        <taxon>Paracoccaceae</taxon>
        <taxon>Ruixingdingia</taxon>
    </lineage>
</organism>
<dbReference type="InterPro" id="IPR029058">
    <property type="entry name" value="AB_hydrolase_fold"/>
</dbReference>
<dbReference type="NCBIfam" id="TIGR02427">
    <property type="entry name" value="protocat_pcaD"/>
    <property type="match status" value="1"/>
</dbReference>
<dbReference type="InterPro" id="IPR000073">
    <property type="entry name" value="AB_hydrolase_1"/>
</dbReference>
<dbReference type="GO" id="GO:0047570">
    <property type="term" value="F:3-oxoadipate enol-lactonase activity"/>
    <property type="evidence" value="ECO:0007669"/>
    <property type="project" value="UniProtKB-EC"/>
</dbReference>
<evidence type="ECO:0000313" key="3">
    <source>
        <dbReference type="Proteomes" id="UP001247754"/>
    </source>
</evidence>
<name>A0ABU1F5B3_9RHOB</name>
<dbReference type="Pfam" id="PF00561">
    <property type="entry name" value="Abhydrolase_1"/>
    <property type="match status" value="1"/>
</dbReference>
<dbReference type="InterPro" id="IPR026968">
    <property type="entry name" value="PcaD/CatD"/>
</dbReference>
<dbReference type="RefSeq" id="WP_310455846.1">
    <property type="nucleotide sequence ID" value="NZ_JAVKPH010000002.1"/>
</dbReference>
<dbReference type="PANTHER" id="PTHR43798">
    <property type="entry name" value="MONOACYLGLYCEROL LIPASE"/>
    <property type="match status" value="1"/>
</dbReference>
<dbReference type="PANTHER" id="PTHR43798:SF33">
    <property type="entry name" value="HYDROLASE, PUTATIVE (AFU_ORTHOLOGUE AFUA_2G14860)-RELATED"/>
    <property type="match status" value="1"/>
</dbReference>
<sequence>MERLELNGIPVRVARSGPAGAPAVLLLNSLASDLTMWDGVAPVLARGHDVIRFDARGHGGTGATGGDYTLDLLMADALAVMDALAVDRAHVVGLSLGGMVAQLMAARAPARVGRLVLCATFADSPRDLWAGRVAEARAQGLSGLVEGTLDRWFTPAFRAAEPALVDRVRAMILGTSAAGYAGAAAAIRDMDLTGVPEAIGCPTLLIAGAGDPSAPPAAMRALQARIPGADYAEIAHSAHLFTLERPDAAADLIAGFLTRPGGAERT</sequence>
<protein>
    <submittedName>
        <fullName evidence="2">3-oxoadipate enol-lactonase</fullName>
        <ecNumber evidence="2">3.1.1.24</ecNumber>
    </submittedName>
</protein>
<evidence type="ECO:0000259" key="1">
    <source>
        <dbReference type="Pfam" id="PF00561"/>
    </source>
</evidence>
<keyword evidence="2" id="KW-0378">Hydrolase</keyword>
<accession>A0ABU1F5B3</accession>
<proteinExistence type="predicted"/>
<dbReference type="Proteomes" id="UP001247754">
    <property type="component" value="Unassembled WGS sequence"/>
</dbReference>
<dbReference type="SUPFAM" id="SSF53474">
    <property type="entry name" value="alpha/beta-Hydrolases"/>
    <property type="match status" value="1"/>
</dbReference>
<keyword evidence="3" id="KW-1185">Reference proteome</keyword>
<dbReference type="Gene3D" id="3.40.50.1820">
    <property type="entry name" value="alpha/beta hydrolase"/>
    <property type="match status" value="1"/>
</dbReference>
<feature type="domain" description="AB hydrolase-1" evidence="1">
    <location>
        <begin position="22"/>
        <end position="246"/>
    </location>
</feature>
<dbReference type="PRINTS" id="PR00111">
    <property type="entry name" value="ABHYDROLASE"/>
</dbReference>